<proteinExistence type="predicted"/>
<protein>
    <submittedName>
        <fullName evidence="1">Uncharacterized protein</fullName>
    </submittedName>
</protein>
<dbReference type="EMBL" id="JAMZMM010000004">
    <property type="protein sequence ID" value="MCP2727032.1"/>
    <property type="molecule type" value="Genomic_DNA"/>
</dbReference>
<evidence type="ECO:0000313" key="1">
    <source>
        <dbReference type="EMBL" id="MCP2727032.1"/>
    </source>
</evidence>
<comment type="caution">
    <text evidence="1">The sequence shown here is derived from an EMBL/GenBank/DDBJ whole genome shotgun (WGS) entry which is preliminary data.</text>
</comment>
<accession>A0AAE3GNA9</accession>
<dbReference type="AlphaFoldDB" id="A0AAE3GNA9"/>
<evidence type="ECO:0000313" key="2">
    <source>
        <dbReference type="Proteomes" id="UP001204953"/>
    </source>
</evidence>
<organism evidence="1 2">
    <name type="scientific">Limnofasciculus baicalensis BBK-W-15</name>
    <dbReference type="NCBI Taxonomy" id="2699891"/>
    <lineage>
        <taxon>Bacteria</taxon>
        <taxon>Bacillati</taxon>
        <taxon>Cyanobacteriota</taxon>
        <taxon>Cyanophyceae</taxon>
        <taxon>Coleofasciculales</taxon>
        <taxon>Coleofasciculaceae</taxon>
        <taxon>Limnofasciculus</taxon>
        <taxon>Limnofasciculus baicalensis</taxon>
    </lineage>
</organism>
<reference evidence="1" key="1">
    <citation type="submission" date="2022-06" db="EMBL/GenBank/DDBJ databases">
        <title>New cyanobacteria of genus Symplocastrum in benthos of Lake Baikal.</title>
        <authorList>
            <person name="Sorokovikova E."/>
            <person name="Tikhonova I."/>
            <person name="Krasnopeev A."/>
            <person name="Evseev P."/>
            <person name="Gladkikh A."/>
            <person name="Belykh O."/>
        </authorList>
    </citation>
    <scope>NUCLEOTIDE SEQUENCE</scope>
    <source>
        <strain evidence="1">BBK-W-15</strain>
    </source>
</reference>
<name>A0AAE3GNA9_9CYAN</name>
<dbReference type="Proteomes" id="UP001204953">
    <property type="component" value="Unassembled WGS sequence"/>
</dbReference>
<gene>
    <name evidence="1" type="ORF">NJ959_00890</name>
</gene>
<dbReference type="RefSeq" id="WP_254009849.1">
    <property type="nucleotide sequence ID" value="NZ_JAMZMM010000004.1"/>
</dbReference>
<sequence>MASNLARIKSRCQNVADSEIVEELLQESKWFIEWTAKDAEIEIAAELVELQIMIYKDN</sequence>
<keyword evidence="2" id="KW-1185">Reference proteome</keyword>